<proteinExistence type="predicted"/>
<dbReference type="RefSeq" id="WP_104587511.1">
    <property type="nucleotide sequence ID" value="NZ_JAJGQH010000008.1"/>
</dbReference>
<reference evidence="1 2" key="1">
    <citation type="submission" date="2016-08" db="EMBL/GenBank/DDBJ databases">
        <authorList>
            <person name="Seilhamer J.J."/>
        </authorList>
    </citation>
    <scope>NUCLEOTIDE SEQUENCE [LARGE SCALE GENOMIC DNA]</scope>
    <source>
        <strain evidence="1 2">CFBP4644</strain>
    </source>
</reference>
<gene>
    <name evidence="1" type="ORF">XmelCFBP4644_12280</name>
</gene>
<dbReference type="OrthoDB" id="6000379at2"/>
<protein>
    <submittedName>
        <fullName evidence="1">Uncharacterized protein</fullName>
    </submittedName>
</protein>
<dbReference type="AlphaFoldDB" id="A0A2S7DEL3"/>
<organism evidence="1 2">
    <name type="scientific">Xanthomonas melonis</name>
    <dbReference type="NCBI Taxonomy" id="56456"/>
    <lineage>
        <taxon>Bacteria</taxon>
        <taxon>Pseudomonadati</taxon>
        <taxon>Pseudomonadota</taxon>
        <taxon>Gammaproteobacteria</taxon>
        <taxon>Lysobacterales</taxon>
        <taxon>Lysobacteraceae</taxon>
        <taxon>Xanthomonas</taxon>
    </lineage>
</organism>
<dbReference type="EMBL" id="MDEH01000006">
    <property type="protein sequence ID" value="PPU72252.1"/>
    <property type="molecule type" value="Genomic_DNA"/>
</dbReference>
<name>A0A2S7DEL3_9XANT</name>
<accession>A0A2S7DEL3</accession>
<evidence type="ECO:0000313" key="2">
    <source>
        <dbReference type="Proteomes" id="UP000239865"/>
    </source>
</evidence>
<sequence>MSQREFLQAFDAATFSAFAEVGLADGDARYQAPDAPETVPCTVQIDRAVRDFGGDLAPVSTGYTLVTFQRAEVQPAKRGRLLLPGETLVLAERVRQDESISQWVADHG</sequence>
<evidence type="ECO:0000313" key="1">
    <source>
        <dbReference type="EMBL" id="PPU72252.1"/>
    </source>
</evidence>
<comment type="caution">
    <text evidence="1">The sequence shown here is derived from an EMBL/GenBank/DDBJ whole genome shotgun (WGS) entry which is preliminary data.</text>
</comment>
<dbReference type="Proteomes" id="UP000239865">
    <property type="component" value="Unassembled WGS sequence"/>
</dbReference>